<sequence>MLSVTILTITLITGIMPAESKELSRRASVYSVSANCTTPGSTPCGGPTPTCCDPGLTCNFRRGIPLCQDNNGPFVSGFDSDTCSDPYLFPCDSIVSVPGFCCPIGTLCVRKGTTTTIQCVNEVGTTLAAFPSATTGFMPSASPVVSAGNNLVTFSPSSAWRTVASDSNCTKSSSLHTTNVVNATVSFNYTGPGIMVHTVTSTNGGVFSLIIDGFNTTTFIDTFDGPGDLALPACYPRQFPGFIATPPGYANRSSHTISLVYIGPSPYSPSNATSNIQFDAFGVPEFSDITSLAGVNRSSGNQIVPCMSRVWAGLAGLLSFIYVL</sequence>
<keyword evidence="3" id="KW-1185">Reference proteome</keyword>
<evidence type="ECO:0000313" key="2">
    <source>
        <dbReference type="EMBL" id="KAF4612576.1"/>
    </source>
</evidence>
<gene>
    <name evidence="2" type="ORF">D9613_012705</name>
</gene>
<proteinExistence type="predicted"/>
<comment type="caution">
    <text evidence="2">The sequence shown here is derived from an EMBL/GenBank/DDBJ whole genome shotgun (WGS) entry which is preliminary data.</text>
</comment>
<organism evidence="2 3">
    <name type="scientific">Agrocybe pediades</name>
    <dbReference type="NCBI Taxonomy" id="84607"/>
    <lineage>
        <taxon>Eukaryota</taxon>
        <taxon>Fungi</taxon>
        <taxon>Dikarya</taxon>
        <taxon>Basidiomycota</taxon>
        <taxon>Agaricomycotina</taxon>
        <taxon>Agaricomycetes</taxon>
        <taxon>Agaricomycetidae</taxon>
        <taxon>Agaricales</taxon>
        <taxon>Agaricineae</taxon>
        <taxon>Strophariaceae</taxon>
        <taxon>Agrocybe</taxon>
    </lineage>
</organism>
<protein>
    <submittedName>
        <fullName evidence="2">Uncharacterized protein</fullName>
    </submittedName>
</protein>
<evidence type="ECO:0000313" key="3">
    <source>
        <dbReference type="Proteomes" id="UP000521872"/>
    </source>
</evidence>
<evidence type="ECO:0000256" key="1">
    <source>
        <dbReference type="SAM" id="SignalP"/>
    </source>
</evidence>
<keyword evidence="1" id="KW-0732">Signal</keyword>
<dbReference type="EMBL" id="JAACJL010000048">
    <property type="protein sequence ID" value="KAF4612576.1"/>
    <property type="molecule type" value="Genomic_DNA"/>
</dbReference>
<feature type="chain" id="PRO_5034634169" evidence="1">
    <location>
        <begin position="21"/>
        <end position="324"/>
    </location>
</feature>
<dbReference type="AlphaFoldDB" id="A0A8H4QKN4"/>
<feature type="signal peptide" evidence="1">
    <location>
        <begin position="1"/>
        <end position="20"/>
    </location>
</feature>
<name>A0A8H4QKN4_9AGAR</name>
<accession>A0A8H4QKN4</accession>
<reference evidence="2 3" key="1">
    <citation type="submission" date="2019-12" db="EMBL/GenBank/DDBJ databases">
        <authorList>
            <person name="Floudas D."/>
            <person name="Bentzer J."/>
            <person name="Ahren D."/>
            <person name="Johansson T."/>
            <person name="Persson P."/>
            <person name="Tunlid A."/>
        </authorList>
    </citation>
    <scope>NUCLEOTIDE SEQUENCE [LARGE SCALE GENOMIC DNA]</scope>
    <source>
        <strain evidence="2 3">CBS 102.39</strain>
    </source>
</reference>
<dbReference type="Gene3D" id="2.60.120.260">
    <property type="entry name" value="Galactose-binding domain-like"/>
    <property type="match status" value="1"/>
</dbReference>
<dbReference type="Proteomes" id="UP000521872">
    <property type="component" value="Unassembled WGS sequence"/>
</dbReference>